<keyword evidence="4" id="KW-1185">Reference proteome</keyword>
<accession>A0A934MD08</accession>
<organism evidence="3 4">
    <name type="scientific">Acuticoccus mangrovi</name>
    <dbReference type="NCBI Taxonomy" id="2796142"/>
    <lineage>
        <taxon>Bacteria</taxon>
        <taxon>Pseudomonadati</taxon>
        <taxon>Pseudomonadota</taxon>
        <taxon>Alphaproteobacteria</taxon>
        <taxon>Hyphomicrobiales</taxon>
        <taxon>Amorphaceae</taxon>
        <taxon>Acuticoccus</taxon>
    </lineage>
</organism>
<feature type="domain" description="DUF1468" evidence="2">
    <location>
        <begin position="10"/>
        <end position="156"/>
    </location>
</feature>
<gene>
    <name evidence="3" type="ORF">JCR33_09030</name>
</gene>
<sequence>MSGARRADLVFAVLLTVFGIAATVESWRMPTLAELGVDPMSAPGLTPGLLGVVLAVLGLALLGRSLGGGEMGETAAAGGWGRLAVALVLCLGYAAGLLGRVPFWAATAIFVALFTFVFTVREAGPVRAGAGSLVLAAAVAVAVTLLFERVFLVRLP</sequence>
<evidence type="ECO:0000259" key="2">
    <source>
        <dbReference type="Pfam" id="PF07331"/>
    </source>
</evidence>
<feature type="transmembrane region" description="Helical" evidence="1">
    <location>
        <begin position="74"/>
        <end position="95"/>
    </location>
</feature>
<feature type="transmembrane region" description="Helical" evidence="1">
    <location>
        <begin position="101"/>
        <end position="120"/>
    </location>
</feature>
<dbReference type="RefSeq" id="WP_198881724.1">
    <property type="nucleotide sequence ID" value="NZ_JAEKJA010000006.1"/>
</dbReference>
<comment type="caution">
    <text evidence="3">The sequence shown here is derived from an EMBL/GenBank/DDBJ whole genome shotgun (WGS) entry which is preliminary data.</text>
</comment>
<feature type="transmembrane region" description="Helical" evidence="1">
    <location>
        <begin position="42"/>
        <end position="62"/>
    </location>
</feature>
<evidence type="ECO:0000313" key="3">
    <source>
        <dbReference type="EMBL" id="MBJ3775827.1"/>
    </source>
</evidence>
<dbReference type="AlphaFoldDB" id="A0A934MD08"/>
<feature type="transmembrane region" description="Helical" evidence="1">
    <location>
        <begin position="132"/>
        <end position="152"/>
    </location>
</feature>
<keyword evidence="1" id="KW-0812">Transmembrane</keyword>
<dbReference type="EMBL" id="JAEKJA010000006">
    <property type="protein sequence ID" value="MBJ3775827.1"/>
    <property type="molecule type" value="Genomic_DNA"/>
</dbReference>
<reference evidence="3" key="1">
    <citation type="submission" date="2020-12" db="EMBL/GenBank/DDBJ databases">
        <title>Bacterial taxonomy.</title>
        <authorList>
            <person name="Pan X."/>
        </authorList>
    </citation>
    <scope>NUCLEOTIDE SEQUENCE</scope>
    <source>
        <strain evidence="3">B2012</strain>
    </source>
</reference>
<evidence type="ECO:0000313" key="4">
    <source>
        <dbReference type="Proteomes" id="UP000609531"/>
    </source>
</evidence>
<protein>
    <submittedName>
        <fullName evidence="3">Tripartite tricarboxylate transporter TctB family protein</fullName>
    </submittedName>
</protein>
<keyword evidence="1" id="KW-1133">Transmembrane helix</keyword>
<name>A0A934MD08_9HYPH</name>
<keyword evidence="1" id="KW-0472">Membrane</keyword>
<dbReference type="Proteomes" id="UP000609531">
    <property type="component" value="Unassembled WGS sequence"/>
</dbReference>
<evidence type="ECO:0000256" key="1">
    <source>
        <dbReference type="SAM" id="Phobius"/>
    </source>
</evidence>
<dbReference type="Pfam" id="PF07331">
    <property type="entry name" value="TctB"/>
    <property type="match status" value="1"/>
</dbReference>
<proteinExistence type="predicted"/>
<dbReference type="InterPro" id="IPR009936">
    <property type="entry name" value="DUF1468"/>
</dbReference>